<evidence type="ECO:0000259" key="8">
    <source>
        <dbReference type="Pfam" id="PF00931"/>
    </source>
</evidence>
<dbReference type="InterPro" id="IPR032675">
    <property type="entry name" value="LRR_dom_sf"/>
</dbReference>
<evidence type="ECO:0000256" key="6">
    <source>
        <dbReference type="ARBA" id="ARBA00022840"/>
    </source>
</evidence>
<evidence type="ECO:0000313" key="14">
    <source>
        <dbReference type="Proteomes" id="UP000604825"/>
    </source>
</evidence>
<dbReference type="Gene3D" id="3.80.10.10">
    <property type="entry name" value="Ribonuclease Inhibitor"/>
    <property type="match status" value="3"/>
</dbReference>
<dbReference type="InterPro" id="IPR056789">
    <property type="entry name" value="LRR_R13L1-DRL21"/>
</dbReference>
<dbReference type="SUPFAM" id="SSF52058">
    <property type="entry name" value="L domain-like"/>
    <property type="match status" value="1"/>
</dbReference>
<dbReference type="Gene3D" id="3.40.50.300">
    <property type="entry name" value="P-loop containing nucleotide triphosphate hydrolases"/>
    <property type="match status" value="1"/>
</dbReference>
<evidence type="ECO:0000259" key="12">
    <source>
        <dbReference type="Pfam" id="PF25019"/>
    </source>
</evidence>
<dbReference type="SUPFAM" id="SSF52047">
    <property type="entry name" value="RNI-like"/>
    <property type="match status" value="1"/>
</dbReference>
<dbReference type="Pfam" id="PF18052">
    <property type="entry name" value="Rx_N"/>
    <property type="match status" value="1"/>
</dbReference>
<feature type="domain" description="Disease resistance R13L4/SHOC-2-like LRR" evidence="11">
    <location>
        <begin position="1290"/>
        <end position="1427"/>
    </location>
</feature>
<dbReference type="InterPro" id="IPR042197">
    <property type="entry name" value="Apaf_helical"/>
</dbReference>
<dbReference type="InterPro" id="IPR055414">
    <property type="entry name" value="LRR_R13L4/SHOC2-like"/>
</dbReference>
<keyword evidence="5" id="KW-0611">Plant defense</keyword>
<evidence type="ECO:0000259" key="9">
    <source>
        <dbReference type="Pfam" id="PF18052"/>
    </source>
</evidence>
<dbReference type="Pfam" id="PF00931">
    <property type="entry name" value="NB-ARC"/>
    <property type="match status" value="1"/>
</dbReference>
<dbReference type="InterPro" id="IPR036388">
    <property type="entry name" value="WH-like_DNA-bd_sf"/>
</dbReference>
<evidence type="ECO:0000256" key="7">
    <source>
        <dbReference type="ARBA" id="ARBA00023054"/>
    </source>
</evidence>
<dbReference type="InterPro" id="IPR038005">
    <property type="entry name" value="RX-like_CC"/>
</dbReference>
<feature type="domain" description="Disease resistance protein winged helix" evidence="10">
    <location>
        <begin position="721"/>
        <end position="793"/>
    </location>
</feature>
<dbReference type="Pfam" id="PF23559">
    <property type="entry name" value="WHD_DRP"/>
    <property type="match status" value="1"/>
</dbReference>
<dbReference type="GO" id="GO:0043531">
    <property type="term" value="F:ADP binding"/>
    <property type="evidence" value="ECO:0007669"/>
    <property type="project" value="InterPro"/>
</dbReference>
<dbReference type="PANTHER" id="PTHR36766">
    <property type="entry name" value="PLANT BROAD-SPECTRUM MILDEW RESISTANCE PROTEIN RPW8"/>
    <property type="match status" value="1"/>
</dbReference>
<dbReference type="InterPro" id="IPR027417">
    <property type="entry name" value="P-loop_NTPase"/>
</dbReference>
<comment type="caution">
    <text evidence="13">The sequence shown here is derived from an EMBL/GenBank/DDBJ whole genome shotgun (WGS) entry which is preliminary data.</text>
</comment>
<dbReference type="GO" id="GO:0051707">
    <property type="term" value="P:response to other organism"/>
    <property type="evidence" value="ECO:0007669"/>
    <property type="project" value="UniProtKB-ARBA"/>
</dbReference>
<dbReference type="OrthoDB" id="693125at2759"/>
<protein>
    <submittedName>
        <fullName evidence="13">Uncharacterized protein</fullName>
    </submittedName>
</protein>
<keyword evidence="6" id="KW-0067">ATP-binding</keyword>
<keyword evidence="14" id="KW-1185">Reference proteome</keyword>
<keyword evidence="4" id="KW-0547">Nucleotide-binding</keyword>
<feature type="domain" description="Disease resistance N-terminal" evidence="9">
    <location>
        <begin position="303"/>
        <end position="388"/>
    </location>
</feature>
<gene>
    <name evidence="13" type="ORF">NCGR_LOCUS42042</name>
</gene>
<dbReference type="PANTHER" id="PTHR36766:SF56">
    <property type="match status" value="1"/>
</dbReference>
<dbReference type="InterPro" id="IPR058922">
    <property type="entry name" value="WHD_DRP"/>
</dbReference>
<dbReference type="GO" id="GO:0005524">
    <property type="term" value="F:ATP binding"/>
    <property type="evidence" value="ECO:0007669"/>
    <property type="project" value="UniProtKB-KW"/>
</dbReference>
<proteinExistence type="inferred from homology"/>
<evidence type="ECO:0000256" key="4">
    <source>
        <dbReference type="ARBA" id="ARBA00022741"/>
    </source>
</evidence>
<dbReference type="Pfam" id="PF23598">
    <property type="entry name" value="LRR_14"/>
    <property type="match status" value="1"/>
</dbReference>
<feature type="domain" description="NB-ARC" evidence="8">
    <location>
        <begin position="466"/>
        <end position="635"/>
    </location>
</feature>
<dbReference type="EMBL" id="CAJGYO010000010">
    <property type="protein sequence ID" value="CAD6258572.1"/>
    <property type="molecule type" value="Genomic_DNA"/>
</dbReference>
<dbReference type="PRINTS" id="PR00364">
    <property type="entry name" value="DISEASERSIST"/>
</dbReference>
<dbReference type="GO" id="GO:0006952">
    <property type="term" value="P:defense response"/>
    <property type="evidence" value="ECO:0007669"/>
    <property type="project" value="UniProtKB-KW"/>
</dbReference>
<keyword evidence="2" id="KW-0433">Leucine-rich repeat</keyword>
<feature type="domain" description="R13L1/DRL21-like LRR repeat region" evidence="12">
    <location>
        <begin position="1048"/>
        <end position="1183"/>
    </location>
</feature>
<name>A0A811QJL9_9POAL</name>
<dbReference type="InterPro" id="IPR002182">
    <property type="entry name" value="NB-ARC"/>
</dbReference>
<keyword evidence="7" id="KW-0175">Coiled coil</keyword>
<evidence type="ECO:0000256" key="2">
    <source>
        <dbReference type="ARBA" id="ARBA00022614"/>
    </source>
</evidence>
<accession>A0A811QJL9</accession>
<evidence type="ECO:0000256" key="1">
    <source>
        <dbReference type="ARBA" id="ARBA00008894"/>
    </source>
</evidence>
<dbReference type="Gene3D" id="1.20.5.4130">
    <property type="match status" value="1"/>
</dbReference>
<dbReference type="InterPro" id="IPR041118">
    <property type="entry name" value="Rx_N"/>
</dbReference>
<organism evidence="13 14">
    <name type="scientific">Miscanthus lutarioriparius</name>
    <dbReference type="NCBI Taxonomy" id="422564"/>
    <lineage>
        <taxon>Eukaryota</taxon>
        <taxon>Viridiplantae</taxon>
        <taxon>Streptophyta</taxon>
        <taxon>Embryophyta</taxon>
        <taxon>Tracheophyta</taxon>
        <taxon>Spermatophyta</taxon>
        <taxon>Magnoliopsida</taxon>
        <taxon>Liliopsida</taxon>
        <taxon>Poales</taxon>
        <taxon>Poaceae</taxon>
        <taxon>PACMAD clade</taxon>
        <taxon>Panicoideae</taxon>
        <taxon>Andropogonodae</taxon>
        <taxon>Andropogoneae</taxon>
        <taxon>Saccharinae</taxon>
        <taxon>Miscanthus</taxon>
    </lineage>
</organism>
<dbReference type="Gene3D" id="1.10.8.430">
    <property type="entry name" value="Helical domain of apoptotic protease-activating factors"/>
    <property type="match status" value="1"/>
</dbReference>
<keyword evidence="3" id="KW-0677">Repeat</keyword>
<dbReference type="Pfam" id="PF25019">
    <property type="entry name" value="LRR_R13L1-DRL21"/>
    <property type="match status" value="1"/>
</dbReference>
<evidence type="ECO:0000259" key="10">
    <source>
        <dbReference type="Pfam" id="PF23559"/>
    </source>
</evidence>
<evidence type="ECO:0000259" key="11">
    <source>
        <dbReference type="Pfam" id="PF23598"/>
    </source>
</evidence>
<evidence type="ECO:0000313" key="13">
    <source>
        <dbReference type="EMBL" id="CAD6258572.1"/>
    </source>
</evidence>
<sequence>MVTQPHAAGKGRARGPCPALHPAARACSGNGDGTATRQWPVRATRSTLGTELKAEHSLVIDHGNYKDAVLLILLYLWREGRKRFLSDDFKKEIHSRGDRHRWSSVELGWPEPRHAWYGGCTGGRGASCRHMGKAISGLADTTAAGHGALCRGSGVGRRNMGTTDPGLGRRHALISSLRSITSHQKIPSTLITGRQDLGSIPHCATQIRRSGTLVRTLQRRKRKTTFGDGIATAANPLAPADCYVRRNSTLFVKEHFSNTKTERRDAYLSTCLPRKLISGTGESIRKMTGVEATAVSALVSGTLKVVGNKLAPLLIKEYSSIVCVKEDLRELHDLVEGINFRLEKTAENSIGSTQSFAWLKKLKDISYDVDDVVDEFQLKAEKHDSNGDSGIVSKYLCTIPKSFVFQCNSANKIKAIKKRFAAIVKQRTDYLAITNSVDPPVRLTNMRTKEVTSLPNVDEALVVGRDKDKQEIISMLEENDDQQKIKIVSVIGLGGSGKTTLAKLVFNDGNIIERHLFEVRLWVHVSKEFVVNDLIKKLFEAFSDNNPGTHALPYMNQTISDKLKGKRFLLVLDDVWTNSRDEWEEFMVCLKVGAPKSRILLTTRNREVAVIVGSTNQFYLPFLSPDDSWKLFQQSLVTPPTGWDFEEVGKAIVDKCGGVPLAIKVLAGALHGKERIEEWQDVRERNLLNVDGKEDRVAACLSLSYSHLPFNLKQCFKICSLFPKGHRIDKEQLIDLWIAHDMIAVEDGVDCLDLEHVGHNHFESLLHVYFLQNVYERDGRVTCGMHDLVHDLALKARAVYMPKYEHYIYAMALKHAKHLRSVMVGYLNAEGANTISQVKYLKYLAVSELDCEKLPETMSDVWSLQALHVTLSYSLVEIPKSICKMKMLRTLNLSDCIKLKSLPDSIGDCHMISSIDLCRCSKLTVLPDSIGKLQKLRTLNLSLCRELKCLPDSIGRNKMLRLLRLSYSKVERLSSRMTKLENLECLDLQGCHELVELPEGIGNMVNLQVLNLKGCYKLAGMPVGIGQLSRLQKLGLFVVGKGEKFAGISELANVFRIGEELTIRGISHVMDPNDAHVVCLKHKTNLQRLGLEWMADYTKEVNTELEQAVLDGLEPPPGIKMLDIHGYSGRQYAGWMQSQVGGGVQGPAPFPFLREMWLCDLPNLKHLDGLVELPCLEELWLLRMPSLESISGGPFPSLVKLEMCELPRLGEVWMVPERTMPDVEDGGGCYNYNLTPHLGQVRVGSGLSELGIDRCPKLEVMPHLPPSLQRLSLHGSEQVLQSPGQCQGSSSSPSFNKLKKLQLWKVTGLGSGHGWELLQHMTALESLEIDFFSGVQTEVPESLWSLTSLRSLKVDGWSNIRMLPESLGKLRSLQELTIEFCRSLISLPQSMGKLTSLQLLKIVLCEALHQLPDCLGELCSLRKLEINDLWGLTCLPQSICRLTTSLQELRIDGCPGIKSLPEGIKDLTALKQLTISFLP</sequence>
<evidence type="ECO:0000256" key="3">
    <source>
        <dbReference type="ARBA" id="ARBA00022737"/>
    </source>
</evidence>
<dbReference type="Gene3D" id="1.10.10.10">
    <property type="entry name" value="Winged helix-like DNA-binding domain superfamily/Winged helix DNA-binding domain"/>
    <property type="match status" value="1"/>
</dbReference>
<dbReference type="SUPFAM" id="SSF52540">
    <property type="entry name" value="P-loop containing nucleoside triphosphate hydrolases"/>
    <property type="match status" value="1"/>
</dbReference>
<dbReference type="Proteomes" id="UP000604825">
    <property type="component" value="Unassembled WGS sequence"/>
</dbReference>
<reference evidence="13" key="1">
    <citation type="submission" date="2020-10" db="EMBL/GenBank/DDBJ databases">
        <authorList>
            <person name="Han B."/>
            <person name="Lu T."/>
            <person name="Zhao Q."/>
            <person name="Huang X."/>
            <person name="Zhao Y."/>
        </authorList>
    </citation>
    <scope>NUCLEOTIDE SEQUENCE</scope>
</reference>
<comment type="similarity">
    <text evidence="1">Belongs to the disease resistance NB-LRR family.</text>
</comment>
<evidence type="ECO:0000256" key="5">
    <source>
        <dbReference type="ARBA" id="ARBA00022821"/>
    </source>
</evidence>
<dbReference type="CDD" id="cd14798">
    <property type="entry name" value="RX-CC_like"/>
    <property type="match status" value="1"/>
</dbReference>